<feature type="transmembrane region" description="Helical" evidence="1">
    <location>
        <begin position="121"/>
        <end position="141"/>
    </location>
</feature>
<dbReference type="Pfam" id="PF19853">
    <property type="entry name" value="DUF6328"/>
    <property type="match status" value="1"/>
</dbReference>
<dbReference type="EMBL" id="VFOQ01000001">
    <property type="protein sequence ID" value="TQL61891.1"/>
    <property type="molecule type" value="Genomic_DNA"/>
</dbReference>
<protein>
    <recommendedName>
        <fullName evidence="4">Sodium:proton antiporter</fullName>
    </recommendedName>
</protein>
<evidence type="ECO:0000313" key="3">
    <source>
        <dbReference type="Proteomes" id="UP000319514"/>
    </source>
</evidence>
<dbReference type="Proteomes" id="UP000319514">
    <property type="component" value="Unassembled WGS sequence"/>
</dbReference>
<keyword evidence="1" id="KW-0812">Transmembrane</keyword>
<feature type="transmembrane region" description="Helical" evidence="1">
    <location>
        <begin position="21"/>
        <end position="41"/>
    </location>
</feature>
<keyword evidence="1" id="KW-1133">Transmembrane helix</keyword>
<feature type="transmembrane region" description="Helical" evidence="1">
    <location>
        <begin position="95"/>
        <end position="115"/>
    </location>
</feature>
<organism evidence="2 3">
    <name type="scientific">Oryzihumus leptocrescens</name>
    <dbReference type="NCBI Taxonomy" id="297536"/>
    <lineage>
        <taxon>Bacteria</taxon>
        <taxon>Bacillati</taxon>
        <taxon>Actinomycetota</taxon>
        <taxon>Actinomycetes</taxon>
        <taxon>Micrococcales</taxon>
        <taxon>Intrasporangiaceae</taxon>
        <taxon>Oryzihumus</taxon>
    </lineage>
</organism>
<name>A0A542ZNF3_9MICO</name>
<proteinExistence type="predicted"/>
<dbReference type="InterPro" id="IPR046291">
    <property type="entry name" value="DUF6328"/>
</dbReference>
<gene>
    <name evidence="2" type="ORF">FB474_3312</name>
</gene>
<reference evidence="2 3" key="1">
    <citation type="submission" date="2019-06" db="EMBL/GenBank/DDBJ databases">
        <title>Sequencing the genomes of 1000 actinobacteria strains.</title>
        <authorList>
            <person name="Klenk H.-P."/>
        </authorList>
    </citation>
    <scope>NUCLEOTIDE SEQUENCE [LARGE SCALE GENOMIC DNA]</scope>
    <source>
        <strain evidence="2 3">DSM 18082</strain>
    </source>
</reference>
<sequence length="182" mass="19777">MPSYDQPDVLDRNLGEILQEIRVAQTGVQILFAFLLSLPFTSGFHSASAPDRAVYLTALLATVGAASMLIAPVAFHRILFRRRRRPDIVRGANRFAIVGLALMVVGVSAAVLFASSFVVGTIGGCVIGAIVLAWFSAWWFAVPFHHLHRRDDHPVTVPVTSSSSLHQTTMHAVSHARAAKPR</sequence>
<evidence type="ECO:0000256" key="1">
    <source>
        <dbReference type="SAM" id="Phobius"/>
    </source>
</evidence>
<dbReference type="OrthoDB" id="3625784at2"/>
<dbReference type="RefSeq" id="WP_141789616.1">
    <property type="nucleotide sequence ID" value="NZ_BAAAKX010000012.1"/>
</dbReference>
<accession>A0A542ZNF3</accession>
<keyword evidence="3" id="KW-1185">Reference proteome</keyword>
<evidence type="ECO:0008006" key="4">
    <source>
        <dbReference type="Google" id="ProtNLM"/>
    </source>
</evidence>
<evidence type="ECO:0000313" key="2">
    <source>
        <dbReference type="EMBL" id="TQL61891.1"/>
    </source>
</evidence>
<feature type="transmembrane region" description="Helical" evidence="1">
    <location>
        <begin position="53"/>
        <end position="75"/>
    </location>
</feature>
<comment type="caution">
    <text evidence="2">The sequence shown here is derived from an EMBL/GenBank/DDBJ whole genome shotgun (WGS) entry which is preliminary data.</text>
</comment>
<dbReference type="AlphaFoldDB" id="A0A542ZNF3"/>
<keyword evidence="1" id="KW-0472">Membrane</keyword>